<evidence type="ECO:0000256" key="1">
    <source>
        <dbReference type="SAM" id="MobiDB-lite"/>
    </source>
</evidence>
<reference evidence="2 3" key="1">
    <citation type="journal article" date="2019" name="Sci. Rep.">
        <title>Orb-weaving spider Araneus ventricosus genome elucidates the spidroin gene catalogue.</title>
        <authorList>
            <person name="Kono N."/>
            <person name="Nakamura H."/>
            <person name="Ohtoshi R."/>
            <person name="Moran D.A.P."/>
            <person name="Shinohara A."/>
            <person name="Yoshida Y."/>
            <person name="Fujiwara M."/>
            <person name="Mori M."/>
            <person name="Tomita M."/>
            <person name="Arakawa K."/>
        </authorList>
    </citation>
    <scope>NUCLEOTIDE SEQUENCE [LARGE SCALE GENOMIC DNA]</scope>
</reference>
<accession>A0A4Y2K7Q0</accession>
<dbReference type="AlphaFoldDB" id="A0A4Y2K7Q0"/>
<dbReference type="EMBL" id="BGPR01004354">
    <property type="protein sequence ID" value="GBM98763.1"/>
    <property type="molecule type" value="Genomic_DNA"/>
</dbReference>
<name>A0A4Y2K7Q0_ARAVE</name>
<keyword evidence="3" id="KW-1185">Reference proteome</keyword>
<proteinExistence type="predicted"/>
<protein>
    <submittedName>
        <fullName evidence="2">Uncharacterized protein</fullName>
    </submittedName>
</protein>
<organism evidence="2 3">
    <name type="scientific">Araneus ventricosus</name>
    <name type="common">Orbweaver spider</name>
    <name type="synonym">Epeira ventricosa</name>
    <dbReference type="NCBI Taxonomy" id="182803"/>
    <lineage>
        <taxon>Eukaryota</taxon>
        <taxon>Metazoa</taxon>
        <taxon>Ecdysozoa</taxon>
        <taxon>Arthropoda</taxon>
        <taxon>Chelicerata</taxon>
        <taxon>Arachnida</taxon>
        <taxon>Araneae</taxon>
        <taxon>Araneomorphae</taxon>
        <taxon>Entelegynae</taxon>
        <taxon>Araneoidea</taxon>
        <taxon>Araneidae</taxon>
        <taxon>Araneus</taxon>
    </lineage>
</organism>
<feature type="region of interest" description="Disordered" evidence="1">
    <location>
        <begin position="1"/>
        <end position="23"/>
    </location>
</feature>
<dbReference type="Proteomes" id="UP000499080">
    <property type="component" value="Unassembled WGS sequence"/>
</dbReference>
<comment type="caution">
    <text evidence="2">The sequence shown here is derived from an EMBL/GenBank/DDBJ whole genome shotgun (WGS) entry which is preliminary data.</text>
</comment>
<gene>
    <name evidence="2" type="ORF">AVEN_73188_1</name>
</gene>
<evidence type="ECO:0000313" key="2">
    <source>
        <dbReference type="EMBL" id="GBM98763.1"/>
    </source>
</evidence>
<evidence type="ECO:0000313" key="3">
    <source>
        <dbReference type="Proteomes" id="UP000499080"/>
    </source>
</evidence>
<sequence length="118" mass="12959">MHFVTESAESRVSKIPFGRNPPAGTRYPFTSPTHAKALMSIKAGRLHFNVPYQWSAIMATLILPFGIGDSASACDVKSCRLEDFNPYGTGTICTFSDDFQIQANLLSSSRPFFPSHTP</sequence>